<dbReference type="Pfam" id="PF24072">
    <property type="entry name" value="T7_gp14"/>
    <property type="match status" value="1"/>
</dbReference>
<name>A0A6J5M614_9CAUD</name>
<gene>
    <name evidence="1" type="ORF">UFOVP396_47</name>
</gene>
<evidence type="ECO:0000313" key="1">
    <source>
        <dbReference type="EMBL" id="CAB4140530.1"/>
    </source>
</evidence>
<accession>A0A6J5M614</accession>
<sequence>MCNPAAYAVFQVASAVMSYKADDASAKATNERSANQAQTLRDNAIYSDNSLIRKKELEVQKASLNKFNTDIKAKQLLGTAKTKIGEKGIGGNVVDTLLGDIERQRGFAFNTIDTNYENYVRAIDTNREETNRNYVNQVLSLPTAYRPSILPYAIKAGGNIAGMYMSTQAPNTLFGNSQPFDGARSMTEYSLEPTAWSGSK</sequence>
<proteinExistence type="predicted"/>
<organism evidence="1">
    <name type="scientific">uncultured Caudovirales phage</name>
    <dbReference type="NCBI Taxonomy" id="2100421"/>
    <lineage>
        <taxon>Viruses</taxon>
        <taxon>Duplodnaviria</taxon>
        <taxon>Heunggongvirae</taxon>
        <taxon>Uroviricota</taxon>
        <taxon>Caudoviricetes</taxon>
        <taxon>Peduoviridae</taxon>
        <taxon>Maltschvirus</taxon>
        <taxon>Maltschvirus maltsch</taxon>
    </lineage>
</organism>
<reference evidence="1" key="1">
    <citation type="submission" date="2020-04" db="EMBL/GenBank/DDBJ databases">
        <authorList>
            <person name="Chiriac C."/>
            <person name="Salcher M."/>
            <person name="Ghai R."/>
            <person name="Kavagutti S V."/>
        </authorList>
    </citation>
    <scope>NUCLEOTIDE SEQUENCE</scope>
</reference>
<dbReference type="InterPro" id="IPR038996">
    <property type="entry name" value="Gp14"/>
</dbReference>
<protein>
    <recommendedName>
        <fullName evidence="2">Internal virion protein B</fullName>
    </recommendedName>
</protein>
<dbReference type="EMBL" id="LR796381">
    <property type="protein sequence ID" value="CAB4140530.1"/>
    <property type="molecule type" value="Genomic_DNA"/>
</dbReference>
<evidence type="ECO:0008006" key="2">
    <source>
        <dbReference type="Google" id="ProtNLM"/>
    </source>
</evidence>